<dbReference type="EMBL" id="SBJO01000332">
    <property type="protein sequence ID" value="KAF9761454.1"/>
    <property type="molecule type" value="Genomic_DNA"/>
</dbReference>
<sequence>MVENMTNMMKDLNKQLSRLNIRICSDNFENDIYRLLLQKENSDLSDLNIRICSDNFENDIYRLLLQKENSDLSDSDKIRLIVTNGGKKLVGWHKENYGEKDLKEVDFLKWKAKALEHFSTNVTMHNIINAVQNKDETIVEFFKRMEKDGKGLKLKEVYILDIIKNRIRKYSDLIKTAIAGERKFSENLYEKLKDLDAVIKEREERKFKQKRQQYNNEAQRIKNKQIVNNIETGDLLNKENLLYVENIPYRVLLDTGSEENYVSYKFLEKVGIGYKTYEKPLIRFTCLKEKFVVQHSAKLCFKFKGKMYEEIFNVFPKREDVFILLGRQFSKKIMNNKHEYEYSKNIPELIDLLSLDNNEGVKDYYCSIPTLPDKIVSDTPYKIANAYENRIEEEIDRLIKKGCIRPSSLTCLNNVRPVIKPNNKARLTLNQIKLNQLVLQDKYSLPFVEEMIYKLND</sequence>
<dbReference type="CDD" id="cd00303">
    <property type="entry name" value="retropepsin_like"/>
    <property type="match status" value="1"/>
</dbReference>
<feature type="coiled-coil region" evidence="1">
    <location>
        <begin position="185"/>
        <end position="224"/>
    </location>
</feature>
<dbReference type="SUPFAM" id="SSF56672">
    <property type="entry name" value="DNA/RNA polymerases"/>
    <property type="match status" value="1"/>
</dbReference>
<name>A0A9P6KY07_9MICR</name>
<dbReference type="InterPro" id="IPR021109">
    <property type="entry name" value="Peptidase_aspartic_dom_sf"/>
</dbReference>
<protein>
    <recommendedName>
        <fullName evidence="4">Pol polyprotein</fullName>
    </recommendedName>
</protein>
<dbReference type="SUPFAM" id="SSF50630">
    <property type="entry name" value="Acid proteases"/>
    <property type="match status" value="1"/>
</dbReference>
<keyword evidence="3" id="KW-1185">Reference proteome</keyword>
<evidence type="ECO:0008006" key="4">
    <source>
        <dbReference type="Google" id="ProtNLM"/>
    </source>
</evidence>
<dbReference type="Proteomes" id="UP000740883">
    <property type="component" value="Unassembled WGS sequence"/>
</dbReference>
<proteinExistence type="predicted"/>
<dbReference type="OrthoDB" id="10683590at2759"/>
<comment type="caution">
    <text evidence="2">The sequence shown here is derived from an EMBL/GenBank/DDBJ whole genome shotgun (WGS) entry which is preliminary data.</text>
</comment>
<evidence type="ECO:0000256" key="1">
    <source>
        <dbReference type="SAM" id="Coils"/>
    </source>
</evidence>
<organism evidence="2 3">
    <name type="scientific">Nosema granulosis</name>
    <dbReference type="NCBI Taxonomy" id="83296"/>
    <lineage>
        <taxon>Eukaryota</taxon>
        <taxon>Fungi</taxon>
        <taxon>Fungi incertae sedis</taxon>
        <taxon>Microsporidia</taxon>
        <taxon>Nosematidae</taxon>
        <taxon>Nosema</taxon>
    </lineage>
</organism>
<gene>
    <name evidence="2" type="ORF">NGRA_2634</name>
</gene>
<reference evidence="2 3" key="1">
    <citation type="journal article" date="2020" name="Genome Biol. Evol.">
        <title>Comparative genomics of strictly vertically transmitted, feminizing microsporidia endosymbionts of amphipod crustaceans.</title>
        <authorList>
            <person name="Cormier A."/>
            <person name="Chebbi M.A."/>
            <person name="Giraud I."/>
            <person name="Wattier R."/>
            <person name="Teixeira M."/>
            <person name="Gilbert C."/>
            <person name="Rigaud T."/>
            <person name="Cordaux R."/>
        </authorList>
    </citation>
    <scope>NUCLEOTIDE SEQUENCE [LARGE SCALE GENOMIC DNA]</scope>
    <source>
        <strain evidence="2 3">Ou3-Ou53</strain>
    </source>
</reference>
<dbReference type="Gene3D" id="3.10.10.10">
    <property type="entry name" value="HIV Type 1 Reverse Transcriptase, subunit A, domain 1"/>
    <property type="match status" value="1"/>
</dbReference>
<accession>A0A9P6KY07</accession>
<keyword evidence="1" id="KW-0175">Coiled coil</keyword>
<dbReference type="Gene3D" id="2.40.70.10">
    <property type="entry name" value="Acid Proteases"/>
    <property type="match status" value="1"/>
</dbReference>
<dbReference type="AlphaFoldDB" id="A0A9P6KY07"/>
<dbReference type="InterPro" id="IPR043502">
    <property type="entry name" value="DNA/RNA_pol_sf"/>
</dbReference>
<evidence type="ECO:0000313" key="3">
    <source>
        <dbReference type="Proteomes" id="UP000740883"/>
    </source>
</evidence>
<evidence type="ECO:0000313" key="2">
    <source>
        <dbReference type="EMBL" id="KAF9761454.1"/>
    </source>
</evidence>